<evidence type="ECO:0000256" key="2">
    <source>
        <dbReference type="ARBA" id="ARBA00022670"/>
    </source>
</evidence>
<keyword evidence="11" id="KW-1185">Reference proteome</keyword>
<dbReference type="InterPro" id="IPR051202">
    <property type="entry name" value="Peptidase_C40"/>
</dbReference>
<evidence type="ECO:0000256" key="7">
    <source>
        <dbReference type="SAM" id="MobiDB-lite"/>
    </source>
</evidence>
<keyword evidence="6" id="KW-0175">Coiled coil</keyword>
<evidence type="ECO:0000259" key="9">
    <source>
        <dbReference type="PROSITE" id="PS51935"/>
    </source>
</evidence>
<keyword evidence="3 8" id="KW-0732">Signal</keyword>
<dbReference type="AlphaFoldDB" id="A0A942YFC2"/>
<keyword evidence="4" id="KW-0378">Hydrolase</keyword>
<dbReference type="SUPFAM" id="SSF54001">
    <property type="entry name" value="Cysteine proteinases"/>
    <property type="match status" value="1"/>
</dbReference>
<evidence type="ECO:0000256" key="8">
    <source>
        <dbReference type="SAM" id="SignalP"/>
    </source>
</evidence>
<evidence type="ECO:0000256" key="3">
    <source>
        <dbReference type="ARBA" id="ARBA00022729"/>
    </source>
</evidence>
<feature type="compositionally biased region" description="Basic and acidic residues" evidence="7">
    <location>
        <begin position="261"/>
        <end position="275"/>
    </location>
</feature>
<dbReference type="RefSeq" id="WP_213124016.1">
    <property type="nucleotide sequence ID" value="NZ_JAGYPG010000001.1"/>
</dbReference>
<feature type="domain" description="NlpC/P60" evidence="9">
    <location>
        <begin position="300"/>
        <end position="423"/>
    </location>
</feature>
<evidence type="ECO:0000313" key="10">
    <source>
        <dbReference type="EMBL" id="MBS4194868.1"/>
    </source>
</evidence>
<evidence type="ECO:0000256" key="1">
    <source>
        <dbReference type="ARBA" id="ARBA00007074"/>
    </source>
</evidence>
<comment type="caution">
    <text evidence="10">The sequence shown here is derived from an EMBL/GenBank/DDBJ whole genome shotgun (WGS) entry which is preliminary data.</text>
</comment>
<comment type="similarity">
    <text evidence="1">Belongs to the peptidase C40 family.</text>
</comment>
<feature type="chain" id="PRO_5037716009" evidence="8">
    <location>
        <begin position="31"/>
        <end position="425"/>
    </location>
</feature>
<dbReference type="Gene3D" id="6.10.250.3150">
    <property type="match status" value="1"/>
</dbReference>
<keyword evidence="2" id="KW-0645">Protease</keyword>
<evidence type="ECO:0000256" key="5">
    <source>
        <dbReference type="ARBA" id="ARBA00022807"/>
    </source>
</evidence>
<dbReference type="GO" id="GO:0008234">
    <property type="term" value="F:cysteine-type peptidase activity"/>
    <property type="evidence" value="ECO:0007669"/>
    <property type="project" value="UniProtKB-KW"/>
</dbReference>
<evidence type="ECO:0000313" key="11">
    <source>
        <dbReference type="Proteomes" id="UP000681414"/>
    </source>
</evidence>
<evidence type="ECO:0000256" key="6">
    <source>
        <dbReference type="SAM" id="Coils"/>
    </source>
</evidence>
<dbReference type="PROSITE" id="PS51935">
    <property type="entry name" value="NLPC_P60"/>
    <property type="match status" value="1"/>
</dbReference>
<sequence length="425" mass="47682">MKNRFMASSFAVLLGASVLFVSFPSMNVFAENIDQQIQKKQQEISVIQEEENEMKETLKQLDAQVNQTNEKIEATKKDISKTKEEAKQLEANIKELEKRMEARLELLKKRARSIQTSGGATSYLDVLLSAESFRDFVDRAFIINTIFSADKNILQEQEQDKAALEKSEADLKEKLDKVQAELKEVEELKVQLSYQINDKNSMLASMEEQRKEASQQLKNLENQKAILIEKAKEEERRRAIVEAQKATEATSNEKVTVSEEEPIKNKEKTEKREESTTPSKGNTEVKAEPAPSKPAVINNSSAIEKAIQVGSTMVGRSSYGWGAIDVKNRRFDCSGFVHWAYSSAGVNIGRSTSVLASQGKKVSTSEMKRGDLIFFNTYKTDGHVGIYLGNGTFLNSNSSHGVSVDSLSNSYWKNAFKGHVRRVVN</sequence>
<dbReference type="EMBL" id="JAGYPG010000001">
    <property type="protein sequence ID" value="MBS4194868.1"/>
    <property type="molecule type" value="Genomic_DNA"/>
</dbReference>
<dbReference type="GO" id="GO:0006508">
    <property type="term" value="P:proteolysis"/>
    <property type="evidence" value="ECO:0007669"/>
    <property type="project" value="UniProtKB-KW"/>
</dbReference>
<dbReference type="PANTHER" id="PTHR47053:SF1">
    <property type="entry name" value="MUREIN DD-ENDOPEPTIDASE MEPH-RELATED"/>
    <property type="match status" value="1"/>
</dbReference>
<protein>
    <submittedName>
        <fullName evidence="10">C40 family peptidase</fullName>
    </submittedName>
</protein>
<name>A0A942YFC2_9BACI</name>
<reference evidence="10 11" key="1">
    <citation type="submission" date="2021-05" db="EMBL/GenBank/DDBJ databases">
        <title>Novel Bacillus species.</title>
        <authorList>
            <person name="Liu G."/>
        </authorList>
    </citation>
    <scope>NUCLEOTIDE SEQUENCE [LARGE SCALE GENOMIC DNA]</scope>
    <source>
        <strain evidence="11">FJAT-49780</strain>
    </source>
</reference>
<dbReference type="PANTHER" id="PTHR47053">
    <property type="entry name" value="MUREIN DD-ENDOPEPTIDASE MEPH-RELATED"/>
    <property type="match status" value="1"/>
</dbReference>
<organism evidence="10 11">
    <name type="scientific">Lederbergia citri</name>
    <dbReference type="NCBI Taxonomy" id="2833580"/>
    <lineage>
        <taxon>Bacteria</taxon>
        <taxon>Bacillati</taxon>
        <taxon>Bacillota</taxon>
        <taxon>Bacilli</taxon>
        <taxon>Bacillales</taxon>
        <taxon>Bacillaceae</taxon>
        <taxon>Lederbergia</taxon>
    </lineage>
</organism>
<feature type="region of interest" description="Disordered" evidence="7">
    <location>
        <begin position="243"/>
        <end position="295"/>
    </location>
</feature>
<dbReference type="InterPro" id="IPR057309">
    <property type="entry name" value="PcsB_CC"/>
</dbReference>
<evidence type="ECO:0000256" key="4">
    <source>
        <dbReference type="ARBA" id="ARBA00022801"/>
    </source>
</evidence>
<dbReference type="Proteomes" id="UP000681414">
    <property type="component" value="Unassembled WGS sequence"/>
</dbReference>
<gene>
    <name evidence="10" type="ORF">KHA97_07235</name>
</gene>
<dbReference type="Pfam" id="PF24568">
    <property type="entry name" value="CC_PcsB"/>
    <property type="match status" value="1"/>
</dbReference>
<keyword evidence="5" id="KW-0788">Thiol protease</keyword>
<dbReference type="Pfam" id="PF00877">
    <property type="entry name" value="NLPC_P60"/>
    <property type="match status" value="1"/>
</dbReference>
<accession>A0A942YFC2</accession>
<feature type="coiled-coil region" evidence="6">
    <location>
        <begin position="30"/>
        <end position="110"/>
    </location>
</feature>
<dbReference type="InterPro" id="IPR038765">
    <property type="entry name" value="Papain-like_cys_pep_sf"/>
</dbReference>
<proteinExistence type="inferred from homology"/>
<dbReference type="Gene3D" id="3.90.1720.10">
    <property type="entry name" value="endopeptidase domain like (from Nostoc punctiforme)"/>
    <property type="match status" value="1"/>
</dbReference>
<feature type="signal peptide" evidence="8">
    <location>
        <begin position="1"/>
        <end position="30"/>
    </location>
</feature>
<dbReference type="InterPro" id="IPR000064">
    <property type="entry name" value="NLP_P60_dom"/>
</dbReference>